<dbReference type="STRING" id="1428644.BIV57_19290"/>
<evidence type="ECO:0008006" key="4">
    <source>
        <dbReference type="Google" id="ProtNLM"/>
    </source>
</evidence>
<feature type="transmembrane region" description="Helical" evidence="1">
    <location>
        <begin position="23"/>
        <end position="50"/>
    </location>
</feature>
<dbReference type="Proteomes" id="UP000243342">
    <property type="component" value="Unassembled WGS sequence"/>
</dbReference>
<dbReference type="RefSeq" id="WP_071658199.1">
    <property type="nucleotide sequence ID" value="NZ_MLCF01000127.1"/>
</dbReference>
<dbReference type="EMBL" id="MLCF01000127">
    <property type="protein sequence ID" value="OIV35893.1"/>
    <property type="molecule type" value="Genomic_DNA"/>
</dbReference>
<feature type="transmembrane region" description="Helical" evidence="1">
    <location>
        <begin position="70"/>
        <end position="93"/>
    </location>
</feature>
<evidence type="ECO:0000313" key="2">
    <source>
        <dbReference type="EMBL" id="OIV35893.1"/>
    </source>
</evidence>
<organism evidence="2 3">
    <name type="scientific">Mangrovactinospora gilvigrisea</name>
    <dbReference type="NCBI Taxonomy" id="1428644"/>
    <lineage>
        <taxon>Bacteria</taxon>
        <taxon>Bacillati</taxon>
        <taxon>Actinomycetota</taxon>
        <taxon>Actinomycetes</taxon>
        <taxon>Kitasatosporales</taxon>
        <taxon>Streptomycetaceae</taxon>
        <taxon>Mangrovactinospora</taxon>
    </lineage>
</organism>
<comment type="caution">
    <text evidence="2">The sequence shown here is derived from an EMBL/GenBank/DDBJ whole genome shotgun (WGS) entry which is preliminary data.</text>
</comment>
<accession>A0A1J7BBA9</accession>
<feature type="transmembrane region" description="Helical" evidence="1">
    <location>
        <begin position="109"/>
        <end position="130"/>
    </location>
</feature>
<proteinExistence type="predicted"/>
<evidence type="ECO:0000313" key="3">
    <source>
        <dbReference type="Proteomes" id="UP000243342"/>
    </source>
</evidence>
<gene>
    <name evidence="2" type="ORF">BIV57_19290</name>
</gene>
<sequence>MTARAAKKDTPYGDRFSLFAECLWLGVLTAVACVPLVTWSAALAAGAAAVRRTQPDGPSPGLARRYLRDLRAALPGGLAVGAGSLLLLGFLLFDIRLVLAQPALPGRPAVLALALLAAVLVPAAGLRAAARWASDRDWRTAVRGALADSRRDPGGTAMLLGAVVICLAVTWQLPVIAPLALGVLALAAVAVQRRTERMGRAVRT</sequence>
<dbReference type="PROSITE" id="PS51257">
    <property type="entry name" value="PROKAR_LIPOPROTEIN"/>
    <property type="match status" value="1"/>
</dbReference>
<name>A0A1J7BBA9_9ACTN</name>
<keyword evidence="1" id="KW-1133">Transmembrane helix</keyword>
<feature type="transmembrane region" description="Helical" evidence="1">
    <location>
        <begin position="176"/>
        <end position="193"/>
    </location>
</feature>
<dbReference type="OrthoDB" id="3683589at2"/>
<keyword evidence="1" id="KW-0472">Membrane</keyword>
<keyword evidence="1" id="KW-0812">Transmembrane</keyword>
<dbReference type="AlphaFoldDB" id="A0A1J7BBA9"/>
<evidence type="ECO:0000256" key="1">
    <source>
        <dbReference type="SAM" id="Phobius"/>
    </source>
</evidence>
<reference evidence="2 3" key="1">
    <citation type="submission" date="2016-10" db="EMBL/GenBank/DDBJ databases">
        <title>Genome sequence of Streptomyces gilvigriseus MUSC 26.</title>
        <authorList>
            <person name="Lee L.-H."/>
            <person name="Ser H.-L."/>
        </authorList>
    </citation>
    <scope>NUCLEOTIDE SEQUENCE [LARGE SCALE GENOMIC DNA]</scope>
    <source>
        <strain evidence="2 3">MUSC 26</strain>
    </source>
</reference>
<protein>
    <recommendedName>
        <fullName evidence="4">DUF624 domain-containing protein</fullName>
    </recommendedName>
</protein>
<keyword evidence="3" id="KW-1185">Reference proteome</keyword>